<dbReference type="SMART" id="SM00283">
    <property type="entry name" value="MA"/>
    <property type="match status" value="1"/>
</dbReference>
<dbReference type="InterPro" id="IPR004090">
    <property type="entry name" value="Chemotax_Me-accpt_rcpt"/>
</dbReference>
<dbReference type="InterPro" id="IPR051310">
    <property type="entry name" value="MCP_chemotaxis"/>
</dbReference>
<dbReference type="GO" id="GO:0004888">
    <property type="term" value="F:transmembrane signaling receptor activity"/>
    <property type="evidence" value="ECO:0007669"/>
    <property type="project" value="InterPro"/>
</dbReference>
<gene>
    <name evidence="9" type="primary">tcp</name>
    <name evidence="9" type="ordered locus">PANA_2181</name>
</gene>
<evidence type="ECO:0000256" key="4">
    <source>
        <dbReference type="ARBA" id="ARBA00029447"/>
    </source>
</evidence>
<dbReference type="InterPro" id="IPR024478">
    <property type="entry name" value="HlyB_4HB_MCP"/>
</dbReference>
<dbReference type="STRING" id="706191.PANA_2181"/>
<dbReference type="GO" id="GO:0005886">
    <property type="term" value="C:plasma membrane"/>
    <property type="evidence" value="ECO:0007669"/>
    <property type="project" value="TreeGrafter"/>
</dbReference>
<dbReference type="Pfam" id="PF12729">
    <property type="entry name" value="4HB_MCP_1"/>
    <property type="match status" value="1"/>
</dbReference>
<dbReference type="PANTHER" id="PTHR43531">
    <property type="entry name" value="PROTEIN ICFG"/>
    <property type="match status" value="1"/>
</dbReference>
<feature type="domain" description="Methyl-accepting transducer" evidence="8">
    <location>
        <begin position="284"/>
        <end position="513"/>
    </location>
</feature>
<feature type="transmembrane region" description="Helical" evidence="7">
    <location>
        <begin position="202"/>
        <end position="222"/>
    </location>
</feature>
<evidence type="ECO:0000256" key="5">
    <source>
        <dbReference type="PROSITE-ProRule" id="PRU00284"/>
    </source>
</evidence>
<dbReference type="SUPFAM" id="SSF58104">
    <property type="entry name" value="Methyl-accepting chemotaxis protein (MCP) signaling domain"/>
    <property type="match status" value="1"/>
</dbReference>
<evidence type="ECO:0000256" key="6">
    <source>
        <dbReference type="SAM" id="MobiDB-lite"/>
    </source>
</evidence>
<comment type="similarity">
    <text evidence="4">Belongs to the methyl-accepting chemotaxis (MCP) protein family.</text>
</comment>
<dbReference type="CDD" id="cd11386">
    <property type="entry name" value="MCP_signal"/>
    <property type="match status" value="1"/>
</dbReference>
<dbReference type="KEGG" id="pam:PANA_2181"/>
<feature type="region of interest" description="Disordered" evidence="6">
    <location>
        <begin position="327"/>
        <end position="347"/>
    </location>
</feature>
<organism evidence="9 10">
    <name type="scientific">Pantoea ananatis (strain LMG 20103)</name>
    <dbReference type="NCBI Taxonomy" id="706191"/>
    <lineage>
        <taxon>Bacteria</taxon>
        <taxon>Pseudomonadati</taxon>
        <taxon>Pseudomonadota</taxon>
        <taxon>Gammaproteobacteria</taxon>
        <taxon>Enterobacterales</taxon>
        <taxon>Erwiniaceae</taxon>
        <taxon>Pantoea</taxon>
    </lineage>
</organism>
<dbReference type="Gene3D" id="1.10.287.950">
    <property type="entry name" value="Methyl-accepting chemotaxis protein"/>
    <property type="match status" value="1"/>
</dbReference>
<proteinExistence type="inferred from homology"/>
<dbReference type="InterPro" id="IPR004091">
    <property type="entry name" value="Chemotax_Me-accpt_rcpt_Me-site"/>
</dbReference>
<dbReference type="Proteomes" id="UP000001702">
    <property type="component" value="Chromosome"/>
</dbReference>
<dbReference type="GO" id="GO:0006935">
    <property type="term" value="P:chemotaxis"/>
    <property type="evidence" value="ECO:0007669"/>
    <property type="project" value="UniProtKB-KW"/>
</dbReference>
<dbReference type="InterPro" id="IPR047347">
    <property type="entry name" value="YvaQ-like_sensor"/>
</dbReference>
<evidence type="ECO:0000259" key="8">
    <source>
        <dbReference type="PROSITE" id="PS50111"/>
    </source>
</evidence>
<keyword evidence="7" id="KW-0472">Membrane</keyword>
<evidence type="ECO:0000256" key="2">
    <source>
        <dbReference type="ARBA" id="ARBA00022500"/>
    </source>
</evidence>
<accession>D4GG97</accession>
<dbReference type="PANTHER" id="PTHR43531:SF5">
    <property type="entry name" value="METHYL-ACCEPTING CHEMOTAXIS PROTEIN III"/>
    <property type="match status" value="1"/>
</dbReference>
<feature type="transmembrane region" description="Helical" evidence="7">
    <location>
        <begin position="21"/>
        <end position="40"/>
    </location>
</feature>
<comment type="subcellular location">
    <subcellularLocation>
        <location evidence="1">Membrane</location>
    </subcellularLocation>
</comment>
<name>D4GG97_PANAM</name>
<evidence type="ECO:0000256" key="1">
    <source>
        <dbReference type="ARBA" id="ARBA00004370"/>
    </source>
</evidence>
<dbReference type="eggNOG" id="COG0840">
    <property type="taxonomic scope" value="Bacteria"/>
</dbReference>
<evidence type="ECO:0000256" key="3">
    <source>
        <dbReference type="ARBA" id="ARBA00023224"/>
    </source>
</evidence>
<dbReference type="GO" id="GO:0007165">
    <property type="term" value="P:signal transduction"/>
    <property type="evidence" value="ECO:0007669"/>
    <property type="project" value="UniProtKB-KW"/>
</dbReference>
<dbReference type="InterPro" id="IPR004089">
    <property type="entry name" value="MCPsignal_dom"/>
</dbReference>
<keyword evidence="7" id="KW-1133">Transmembrane helix</keyword>
<keyword evidence="3 5" id="KW-0807">Transducer</keyword>
<evidence type="ECO:0000313" key="10">
    <source>
        <dbReference type="Proteomes" id="UP000001702"/>
    </source>
</evidence>
<protein>
    <submittedName>
        <fullName evidence="9">Tcp</fullName>
    </submittedName>
</protein>
<keyword evidence="10" id="KW-1185">Reference proteome</keyword>
<dbReference type="EMBL" id="CP001875">
    <property type="protein sequence ID" value="ADD77348.1"/>
    <property type="molecule type" value="Genomic_DNA"/>
</dbReference>
<dbReference type="FunFam" id="1.10.287.950:FF:000001">
    <property type="entry name" value="Methyl-accepting chemotaxis sensory transducer"/>
    <property type="match status" value="1"/>
</dbReference>
<dbReference type="PRINTS" id="PR00260">
    <property type="entry name" value="CHEMTRNSDUCR"/>
</dbReference>
<evidence type="ECO:0000313" key="9">
    <source>
        <dbReference type="EMBL" id="ADD77348.1"/>
    </source>
</evidence>
<dbReference type="PROSITE" id="PS00538">
    <property type="entry name" value="CHEMOTAXIS_TRANSDUC_1"/>
    <property type="match status" value="1"/>
</dbReference>
<dbReference type="AlphaFoldDB" id="D4GG97"/>
<keyword evidence="7" id="KW-0812">Transmembrane</keyword>
<dbReference type="HOGENOM" id="CLU_000445_107_16_6"/>
<reference evidence="9 10" key="1">
    <citation type="journal article" date="2010" name="J. Bacteriol.">
        <title>Genome sequence of Pantoea ananatis LMG20103, the causative agent of Eucalyptus blight and dieback.</title>
        <authorList>
            <person name="De Maayer P."/>
            <person name="Chan W.Y."/>
            <person name="Venter S.N."/>
            <person name="Toth I.K."/>
            <person name="Birch P.R."/>
            <person name="Joubert F."/>
            <person name="Coutinho T.A."/>
        </authorList>
    </citation>
    <scope>NUCLEOTIDE SEQUENCE [LARGE SCALE GENOMIC DNA]</scope>
    <source>
        <strain evidence="9 10">LMG 20103</strain>
    </source>
</reference>
<sequence>MPIRTLNLTFRNSKMKISTRLAIGFGLLILLFIICITISFKALHSASTGMDDAVNVKMRKYQLAVDMRDELRDMAIAARNLALLSDAKAMQPEWERLKLQKAAYLKNREALETIMREDSTPAGRAALEKLQANEAQVISGLEKAGQFGLDNRPQEATNYLMVTVRPAQRALLSSLGEMTNVQLNNSRNAVEENNRSTRTSTLVLVILGLLSIVFSVATGWMITRLLMRQLGGEPAQAQLIAAAIANGDLTSAVHLRPKDTSSLLASLDGMQAKLRGLVVEIKDSSANVALAADEIAQGNTELSSRTEEQAAALQETAASMEQLTATVKSNASGAQHTATSARETANLAQRGEADMQRMSATMKDISDSAAKIRDITGVIEGIAFQTNILALNAAVEAARAGEQGRGFAVVAGEVRNLAQRSATAAKEIKTLIEQAVQQVETGVTVASGTGQSILKIVNMVGELATAMDEISLASSEQMQGISQVSVAVGQMDSVTQNNAALVEESSSASQSLSEQAHALRGMVEAFRV</sequence>
<dbReference type="PROSITE" id="PS50111">
    <property type="entry name" value="CHEMOTAXIS_TRANSDUC_2"/>
    <property type="match status" value="1"/>
</dbReference>
<evidence type="ECO:0000256" key="7">
    <source>
        <dbReference type="SAM" id="Phobius"/>
    </source>
</evidence>
<dbReference type="CDD" id="cd19411">
    <property type="entry name" value="MCP2201-like_sensor"/>
    <property type="match status" value="1"/>
</dbReference>
<dbReference type="Pfam" id="PF00015">
    <property type="entry name" value="MCPsignal"/>
    <property type="match status" value="1"/>
</dbReference>
<keyword evidence="2" id="KW-0145">Chemotaxis</keyword>